<dbReference type="RefSeq" id="WP_272144218.1">
    <property type="nucleotide sequence ID" value="NZ_JAQNDM010000002.1"/>
</dbReference>
<feature type="region of interest" description="Disordered" evidence="1">
    <location>
        <begin position="104"/>
        <end position="134"/>
    </location>
</feature>
<dbReference type="EMBL" id="JAQNDM010000002">
    <property type="protein sequence ID" value="MDC0713797.1"/>
    <property type="molecule type" value="Genomic_DNA"/>
</dbReference>
<dbReference type="PROSITE" id="PS51257">
    <property type="entry name" value="PROKAR_LIPOPROTEIN"/>
    <property type="match status" value="1"/>
</dbReference>
<proteinExistence type="predicted"/>
<dbReference type="Proteomes" id="UP001221838">
    <property type="component" value="Unassembled WGS sequence"/>
</dbReference>
<keyword evidence="3" id="KW-1185">Reference proteome</keyword>
<organism evidence="2 3">
    <name type="scientific">Stigmatella ashevillensis</name>
    <dbReference type="NCBI Taxonomy" id="2995309"/>
    <lineage>
        <taxon>Bacteria</taxon>
        <taxon>Pseudomonadati</taxon>
        <taxon>Myxococcota</taxon>
        <taxon>Myxococcia</taxon>
        <taxon>Myxococcales</taxon>
        <taxon>Cystobacterineae</taxon>
        <taxon>Archangiaceae</taxon>
        <taxon>Stigmatella</taxon>
    </lineage>
</organism>
<accession>A0ABT5DJH0</accession>
<evidence type="ECO:0000313" key="3">
    <source>
        <dbReference type="Proteomes" id="UP001221838"/>
    </source>
</evidence>
<reference evidence="2 3" key="1">
    <citation type="submission" date="2022-11" db="EMBL/GenBank/DDBJ databases">
        <title>Minimal conservation of predation-associated metabolite biosynthetic gene clusters underscores biosynthetic potential of Myxococcota including descriptions for ten novel species: Archangium lansinium sp. nov., Myxococcus landrumus sp. nov., Nannocystis bai.</title>
        <authorList>
            <person name="Ahearne A."/>
            <person name="Stevens C."/>
            <person name="Dowd S."/>
        </authorList>
    </citation>
    <scope>NUCLEOTIDE SEQUENCE [LARGE SCALE GENOMIC DNA]</scope>
    <source>
        <strain evidence="2 3">NCWAL01</strain>
    </source>
</reference>
<evidence type="ECO:0008006" key="4">
    <source>
        <dbReference type="Google" id="ProtNLM"/>
    </source>
</evidence>
<gene>
    <name evidence="2" type="ORF">POL68_35350</name>
</gene>
<evidence type="ECO:0000313" key="2">
    <source>
        <dbReference type="EMBL" id="MDC0713797.1"/>
    </source>
</evidence>
<protein>
    <recommendedName>
        <fullName evidence="4">Lipoprotein</fullName>
    </recommendedName>
</protein>
<feature type="compositionally biased region" description="Polar residues" evidence="1">
    <location>
        <begin position="120"/>
        <end position="134"/>
    </location>
</feature>
<evidence type="ECO:0000256" key="1">
    <source>
        <dbReference type="SAM" id="MobiDB-lite"/>
    </source>
</evidence>
<comment type="caution">
    <text evidence="2">The sequence shown here is derived from an EMBL/GenBank/DDBJ whole genome shotgun (WGS) entry which is preliminary data.</text>
</comment>
<sequence>MKYSAIPLLALSTVMLACDSKKEGNPGSSGGTTAPGSSPIQAAAQAAPNGKLVTHKLLDDKYMEMGTLPLPDNWILNNGKAAMSGPGNANVYMLPLKNWMNGNGQYVPSNNPHYDPNRDPSLQDQQWNETEIED</sequence>
<feature type="compositionally biased region" description="Low complexity" evidence="1">
    <location>
        <begin position="31"/>
        <end position="47"/>
    </location>
</feature>
<feature type="region of interest" description="Disordered" evidence="1">
    <location>
        <begin position="22"/>
        <end position="48"/>
    </location>
</feature>
<name>A0ABT5DJH0_9BACT</name>